<dbReference type="EMBL" id="AXCP01008770">
    <property type="status" value="NOT_ANNOTATED_CDS"/>
    <property type="molecule type" value="Genomic_DNA"/>
</dbReference>
<evidence type="ECO:0000313" key="1">
    <source>
        <dbReference type="EnsemblMetazoa" id="AATE011852-PA.1"/>
    </source>
</evidence>
<dbReference type="EnsemblMetazoa" id="AATE011852-RA">
    <property type="protein sequence ID" value="AATE011852-PA.1"/>
    <property type="gene ID" value="AATE011852"/>
</dbReference>
<proteinExistence type="predicted"/>
<sequence>MHLVIWTIRQITNLSLLLLLTRYWYLIDLPLADLLLTTLTKWLLRYQLLLTISEILRLQLRKTRTQFKYTIHQISAAINLPLSNLLLTNLLRPFLLLLTILPPLHLLLTQNWWLIFLPRSNLLLTTFHNLLLLAILPPLHLLLTRNWWLIFLPRSNLLLTTFHDLLLLAILPLLQLLLSLENPLCLTVHIEALYQ</sequence>
<accession>A0A182J5Q1</accession>
<name>A0A182J5Q1_ANOAO</name>
<dbReference type="EMBL" id="AXCP01008772">
    <property type="status" value="NOT_ANNOTATED_CDS"/>
    <property type="molecule type" value="Genomic_DNA"/>
</dbReference>
<dbReference type="VEuPathDB" id="VectorBase:AATE011852"/>
<dbReference type="AlphaFoldDB" id="A0A182J5Q1"/>
<protein>
    <submittedName>
        <fullName evidence="1">Uncharacterized protein</fullName>
    </submittedName>
</protein>
<dbReference type="EMBL" id="AXCP01008771">
    <property type="status" value="NOT_ANNOTATED_CDS"/>
    <property type="molecule type" value="Genomic_DNA"/>
</dbReference>
<reference evidence="1" key="1">
    <citation type="submission" date="2022-08" db="UniProtKB">
        <authorList>
            <consortium name="EnsemblMetazoa"/>
        </authorList>
    </citation>
    <scope>IDENTIFICATION</scope>
    <source>
        <strain evidence="1">EBRO</strain>
    </source>
</reference>
<organism evidence="1">
    <name type="scientific">Anopheles atroparvus</name>
    <name type="common">European mosquito</name>
    <dbReference type="NCBI Taxonomy" id="41427"/>
    <lineage>
        <taxon>Eukaryota</taxon>
        <taxon>Metazoa</taxon>
        <taxon>Ecdysozoa</taxon>
        <taxon>Arthropoda</taxon>
        <taxon>Hexapoda</taxon>
        <taxon>Insecta</taxon>
        <taxon>Pterygota</taxon>
        <taxon>Neoptera</taxon>
        <taxon>Endopterygota</taxon>
        <taxon>Diptera</taxon>
        <taxon>Nematocera</taxon>
        <taxon>Culicoidea</taxon>
        <taxon>Culicidae</taxon>
        <taxon>Anophelinae</taxon>
        <taxon>Anopheles</taxon>
    </lineage>
</organism>